<proteinExistence type="predicted"/>
<dbReference type="EMBL" id="MU006562">
    <property type="protein sequence ID" value="KAF2751526.1"/>
    <property type="molecule type" value="Genomic_DNA"/>
</dbReference>
<organism evidence="1 2">
    <name type="scientific">Sporormia fimetaria CBS 119925</name>
    <dbReference type="NCBI Taxonomy" id="1340428"/>
    <lineage>
        <taxon>Eukaryota</taxon>
        <taxon>Fungi</taxon>
        <taxon>Dikarya</taxon>
        <taxon>Ascomycota</taxon>
        <taxon>Pezizomycotina</taxon>
        <taxon>Dothideomycetes</taxon>
        <taxon>Pleosporomycetidae</taxon>
        <taxon>Pleosporales</taxon>
        <taxon>Sporormiaceae</taxon>
        <taxon>Sporormia</taxon>
    </lineage>
</organism>
<gene>
    <name evidence="1" type="ORF">M011DRAFT_473986</name>
</gene>
<keyword evidence="2" id="KW-1185">Reference proteome</keyword>
<evidence type="ECO:0000313" key="1">
    <source>
        <dbReference type="EMBL" id="KAF2751526.1"/>
    </source>
</evidence>
<dbReference type="AlphaFoldDB" id="A0A6A6VP44"/>
<reference evidence="1" key="1">
    <citation type="journal article" date="2020" name="Stud. Mycol.">
        <title>101 Dothideomycetes genomes: a test case for predicting lifestyles and emergence of pathogens.</title>
        <authorList>
            <person name="Haridas S."/>
            <person name="Albert R."/>
            <person name="Binder M."/>
            <person name="Bloem J."/>
            <person name="Labutti K."/>
            <person name="Salamov A."/>
            <person name="Andreopoulos B."/>
            <person name="Baker S."/>
            <person name="Barry K."/>
            <person name="Bills G."/>
            <person name="Bluhm B."/>
            <person name="Cannon C."/>
            <person name="Castanera R."/>
            <person name="Culley D."/>
            <person name="Daum C."/>
            <person name="Ezra D."/>
            <person name="Gonzalez J."/>
            <person name="Henrissat B."/>
            <person name="Kuo A."/>
            <person name="Liang C."/>
            <person name="Lipzen A."/>
            <person name="Lutzoni F."/>
            <person name="Magnuson J."/>
            <person name="Mondo S."/>
            <person name="Nolan M."/>
            <person name="Ohm R."/>
            <person name="Pangilinan J."/>
            <person name="Park H.-J."/>
            <person name="Ramirez L."/>
            <person name="Alfaro M."/>
            <person name="Sun H."/>
            <person name="Tritt A."/>
            <person name="Yoshinaga Y."/>
            <person name="Zwiers L.-H."/>
            <person name="Turgeon B."/>
            <person name="Goodwin S."/>
            <person name="Spatafora J."/>
            <person name="Crous P."/>
            <person name="Grigoriev I."/>
        </authorList>
    </citation>
    <scope>NUCLEOTIDE SEQUENCE</scope>
    <source>
        <strain evidence="1">CBS 119925</strain>
    </source>
</reference>
<sequence length="314" mass="36206">MTKEPVHETALQVFDGEILDGEILDGEILDPNNLDIGLFPHADDGDTSGGDEPVAIENDSDVPRHAAIAGLHQQCADYDNVGGRRRRTPEEIMRFEHLFLGKERSRAINFTTFILALKQKIESAHAQKRGVCPLAYVGFASCKMKRAQQHGSQPRPLEDLVLAILKKEFKDRGFQVTMHTIYHPVSPLECQFPEELFARICARTSITSYWKDRYRFRVSLELYWQNSQDISHQSQLWSDYEKELIPQLANEPMDEAMEQELEALGRNMVAETRQTMDHVEAQWIEPVEDPIFSELRQVFLREVARYRDHLDRIG</sequence>
<accession>A0A6A6VP44</accession>
<evidence type="ECO:0000313" key="2">
    <source>
        <dbReference type="Proteomes" id="UP000799440"/>
    </source>
</evidence>
<dbReference type="Proteomes" id="UP000799440">
    <property type="component" value="Unassembled WGS sequence"/>
</dbReference>
<protein>
    <submittedName>
        <fullName evidence="1">Uncharacterized protein</fullName>
    </submittedName>
</protein>
<name>A0A6A6VP44_9PLEO</name>